<accession>A0A0E9Q0M5</accession>
<reference evidence="1" key="1">
    <citation type="submission" date="2014-11" db="EMBL/GenBank/DDBJ databases">
        <authorList>
            <person name="Amaro Gonzalez C."/>
        </authorList>
    </citation>
    <scope>NUCLEOTIDE SEQUENCE</scope>
</reference>
<name>A0A0E9Q0M5_ANGAN</name>
<dbReference type="EMBL" id="GBXM01098505">
    <property type="protein sequence ID" value="JAH10072.1"/>
    <property type="molecule type" value="Transcribed_RNA"/>
</dbReference>
<proteinExistence type="predicted"/>
<evidence type="ECO:0000313" key="1">
    <source>
        <dbReference type="EMBL" id="JAH10072.1"/>
    </source>
</evidence>
<organism evidence="1">
    <name type="scientific">Anguilla anguilla</name>
    <name type="common">European freshwater eel</name>
    <name type="synonym">Muraena anguilla</name>
    <dbReference type="NCBI Taxonomy" id="7936"/>
    <lineage>
        <taxon>Eukaryota</taxon>
        <taxon>Metazoa</taxon>
        <taxon>Chordata</taxon>
        <taxon>Craniata</taxon>
        <taxon>Vertebrata</taxon>
        <taxon>Euteleostomi</taxon>
        <taxon>Actinopterygii</taxon>
        <taxon>Neopterygii</taxon>
        <taxon>Teleostei</taxon>
        <taxon>Anguilliformes</taxon>
        <taxon>Anguillidae</taxon>
        <taxon>Anguilla</taxon>
    </lineage>
</organism>
<sequence>MQFQRNMDLHGCKKNWVYFLFSNSVKSYLFYGVFNCSRLW</sequence>
<reference evidence="1" key="2">
    <citation type="journal article" date="2015" name="Fish Shellfish Immunol.">
        <title>Early steps in the European eel (Anguilla anguilla)-Vibrio vulnificus interaction in the gills: Role of the RtxA13 toxin.</title>
        <authorList>
            <person name="Callol A."/>
            <person name="Pajuelo D."/>
            <person name="Ebbesson L."/>
            <person name="Teles M."/>
            <person name="MacKenzie S."/>
            <person name="Amaro C."/>
        </authorList>
    </citation>
    <scope>NUCLEOTIDE SEQUENCE</scope>
</reference>
<protein>
    <submittedName>
        <fullName evidence="1">Uncharacterized protein</fullName>
    </submittedName>
</protein>
<dbReference type="AlphaFoldDB" id="A0A0E9Q0M5"/>